<feature type="compositionally biased region" description="Basic and acidic residues" evidence="12">
    <location>
        <begin position="67"/>
        <end position="86"/>
    </location>
</feature>
<dbReference type="PANTHER" id="PTHR15169">
    <property type="entry name" value="DAMAGE-SPECIFIC DNA BINDING PROTEIN 2"/>
    <property type="match status" value="1"/>
</dbReference>
<feature type="compositionally biased region" description="Polar residues" evidence="12">
    <location>
        <begin position="8"/>
        <end position="17"/>
    </location>
</feature>
<sequence>MGPKTVRVTRSSQNSAHTAAEAYCKPRSSRTKKMVSASHEVENVLSYEKLEQSSSKLASSKTGLIEEGSRCSESEVKNIDDVEHRLNSSKRRSRTKSTASLKSSLRSSHDKKHDDILSQPLQCKKQRFDSGDSFSELPNILSRSDLGFETESNISAMSPTLQEARPESGIEENEYQLELSDLQDAKLSVPVCSRLWPSRHDKCMTVPHYFSNRSLGRLSPVNKKAVTDQRIVSSVAECEVLAHDKPFGSRVTTIDWHPRKQNFFCATSKHGDLAFYQLDAGDKSKLEPLKLYSGIGPGGYISAFKFHPIDNERFYTSTLEGKVVLGNTHFGGNHVEKVLLSTGTWDFWYCAMDVSPVENFVLSGRNNGMTVMCTTSGQPIWQLRLHSKKVTHVELSPREPHVFCTASLDHSVRIWDLRMLREVKGKPLPLDELGHEKGVNSAYFSLTDGTRLLTTDQHDQIRVYRAPFWHLETTILHPHRFFRHLTPHKAAWHPLADKIVIGRYPGDASRPEFGLERTIDMFDAATGKMHCELKDTRFNGLVSLCKFNNAGDMLLSAMGFQINLWWNQPDDDMKEDDTRARGIMVPWRPNSSGQRRRKTEEEKFSKIKLSKKMQAKK</sequence>
<keyword evidence="6" id="KW-0833">Ubl conjugation pathway</keyword>
<evidence type="ECO:0000256" key="6">
    <source>
        <dbReference type="ARBA" id="ARBA00022786"/>
    </source>
</evidence>
<accession>A0AAV4FK09</accession>
<dbReference type="PROSITE" id="PS50082">
    <property type="entry name" value="WD_REPEATS_2"/>
    <property type="match status" value="1"/>
</dbReference>
<evidence type="ECO:0000256" key="5">
    <source>
        <dbReference type="ARBA" id="ARBA00022763"/>
    </source>
</evidence>
<dbReference type="AlphaFoldDB" id="A0AAV4FK09"/>
<feature type="compositionally biased region" description="Low complexity" evidence="12">
    <location>
        <begin position="96"/>
        <end position="106"/>
    </location>
</feature>
<evidence type="ECO:0000256" key="12">
    <source>
        <dbReference type="SAM" id="MobiDB-lite"/>
    </source>
</evidence>
<evidence type="ECO:0000313" key="13">
    <source>
        <dbReference type="EMBL" id="GFR73060.1"/>
    </source>
</evidence>
<dbReference type="Gene3D" id="2.130.10.10">
    <property type="entry name" value="YVTN repeat-like/Quinoprotein amine dehydrogenase"/>
    <property type="match status" value="1"/>
</dbReference>
<dbReference type="GO" id="GO:0080008">
    <property type="term" value="C:Cul4-RING E3 ubiquitin ligase complex"/>
    <property type="evidence" value="ECO:0007669"/>
    <property type="project" value="InterPro"/>
</dbReference>
<comment type="caution">
    <text evidence="13">The sequence shown here is derived from an EMBL/GenBank/DDBJ whole genome shotgun (WGS) entry which is preliminary data.</text>
</comment>
<organism evidence="13 14">
    <name type="scientific">Elysia marginata</name>
    <dbReference type="NCBI Taxonomy" id="1093978"/>
    <lineage>
        <taxon>Eukaryota</taxon>
        <taxon>Metazoa</taxon>
        <taxon>Spiralia</taxon>
        <taxon>Lophotrochozoa</taxon>
        <taxon>Mollusca</taxon>
        <taxon>Gastropoda</taxon>
        <taxon>Heterobranchia</taxon>
        <taxon>Euthyneura</taxon>
        <taxon>Panpulmonata</taxon>
        <taxon>Sacoglossa</taxon>
        <taxon>Placobranchoidea</taxon>
        <taxon>Plakobranchidae</taxon>
        <taxon>Elysia</taxon>
    </lineage>
</organism>
<dbReference type="SMART" id="SM00320">
    <property type="entry name" value="WD40"/>
    <property type="match status" value="4"/>
</dbReference>
<keyword evidence="3 11" id="KW-0853">WD repeat</keyword>
<proteinExistence type="inferred from homology"/>
<comment type="subcellular location">
    <subcellularLocation>
        <location evidence="1">Nucleus</location>
    </subcellularLocation>
</comment>
<keyword evidence="4" id="KW-0677">Repeat</keyword>
<feature type="compositionally biased region" description="Basic and acidic residues" evidence="12">
    <location>
        <begin position="107"/>
        <end position="116"/>
    </location>
</feature>
<dbReference type="Proteomes" id="UP000762676">
    <property type="component" value="Unassembled WGS sequence"/>
</dbReference>
<feature type="compositionally biased region" description="Polar residues" evidence="12">
    <location>
        <begin position="52"/>
        <end position="62"/>
    </location>
</feature>
<evidence type="ECO:0000256" key="11">
    <source>
        <dbReference type="PROSITE-ProRule" id="PRU00221"/>
    </source>
</evidence>
<dbReference type="PROSITE" id="PS50294">
    <property type="entry name" value="WD_REPEATS_REGION"/>
    <property type="match status" value="1"/>
</dbReference>
<evidence type="ECO:0000256" key="10">
    <source>
        <dbReference type="ARBA" id="ARBA00031670"/>
    </source>
</evidence>
<evidence type="ECO:0000313" key="14">
    <source>
        <dbReference type="Proteomes" id="UP000762676"/>
    </source>
</evidence>
<evidence type="ECO:0000256" key="8">
    <source>
        <dbReference type="ARBA" id="ARBA00023204"/>
    </source>
</evidence>
<feature type="region of interest" description="Disordered" evidence="12">
    <location>
        <begin position="1"/>
        <end position="38"/>
    </location>
</feature>
<evidence type="ECO:0000256" key="9">
    <source>
        <dbReference type="ARBA" id="ARBA00023242"/>
    </source>
</evidence>
<protein>
    <recommendedName>
        <fullName evidence="10">Damage-specific DNA-binding protein 2</fullName>
    </recommendedName>
</protein>
<keyword evidence="5" id="KW-0227">DNA damage</keyword>
<dbReference type="PANTHER" id="PTHR15169:SF0">
    <property type="entry name" value="DNA DAMAGE-BINDING PROTEIN 2"/>
    <property type="match status" value="1"/>
</dbReference>
<feature type="region of interest" description="Disordered" evidence="12">
    <location>
        <begin position="575"/>
        <end position="617"/>
    </location>
</feature>
<feature type="region of interest" description="Disordered" evidence="12">
    <location>
        <begin position="50"/>
        <end position="122"/>
    </location>
</feature>
<dbReference type="SUPFAM" id="SSF50978">
    <property type="entry name" value="WD40 repeat-like"/>
    <property type="match status" value="1"/>
</dbReference>
<dbReference type="GO" id="GO:0005634">
    <property type="term" value="C:nucleus"/>
    <property type="evidence" value="ECO:0007669"/>
    <property type="project" value="UniProtKB-SubCell"/>
</dbReference>
<evidence type="ECO:0000256" key="1">
    <source>
        <dbReference type="ARBA" id="ARBA00004123"/>
    </source>
</evidence>
<dbReference type="GO" id="GO:0009411">
    <property type="term" value="P:response to UV"/>
    <property type="evidence" value="ECO:0007669"/>
    <property type="project" value="TreeGrafter"/>
</dbReference>
<keyword evidence="14" id="KW-1185">Reference proteome</keyword>
<dbReference type="GO" id="GO:0003684">
    <property type="term" value="F:damaged DNA binding"/>
    <property type="evidence" value="ECO:0007669"/>
    <property type="project" value="InterPro"/>
</dbReference>
<dbReference type="EMBL" id="BMAT01004413">
    <property type="protein sequence ID" value="GFR73060.1"/>
    <property type="molecule type" value="Genomic_DNA"/>
</dbReference>
<evidence type="ECO:0000256" key="4">
    <source>
        <dbReference type="ARBA" id="ARBA00022737"/>
    </source>
</evidence>
<feature type="repeat" description="WD" evidence="11">
    <location>
        <begin position="383"/>
        <end position="425"/>
    </location>
</feature>
<dbReference type="InterPro" id="IPR033312">
    <property type="entry name" value="DDB2"/>
</dbReference>
<feature type="compositionally biased region" description="Basic residues" evidence="12">
    <location>
        <begin position="606"/>
        <end position="617"/>
    </location>
</feature>
<keyword evidence="7" id="KW-0238">DNA-binding</keyword>
<evidence type="ECO:0000256" key="7">
    <source>
        <dbReference type="ARBA" id="ARBA00023125"/>
    </source>
</evidence>
<comment type="similarity">
    <text evidence="2">Belongs to the WD repeat DDB2/WDR76 family.</text>
</comment>
<evidence type="ECO:0000256" key="3">
    <source>
        <dbReference type="ARBA" id="ARBA00022574"/>
    </source>
</evidence>
<keyword evidence="8" id="KW-0234">DNA repair</keyword>
<gene>
    <name evidence="13" type="ORF">ElyMa_002129100</name>
</gene>
<keyword evidence="9" id="KW-0539">Nucleus</keyword>
<dbReference type="InterPro" id="IPR015943">
    <property type="entry name" value="WD40/YVTN_repeat-like_dom_sf"/>
</dbReference>
<dbReference type="InterPro" id="IPR036322">
    <property type="entry name" value="WD40_repeat_dom_sf"/>
</dbReference>
<evidence type="ECO:0000256" key="2">
    <source>
        <dbReference type="ARBA" id="ARBA00005434"/>
    </source>
</evidence>
<dbReference type="Pfam" id="PF00400">
    <property type="entry name" value="WD40"/>
    <property type="match status" value="1"/>
</dbReference>
<name>A0AAV4FK09_9GAST</name>
<reference evidence="13 14" key="1">
    <citation type="journal article" date="2021" name="Elife">
        <title>Chloroplast acquisition without the gene transfer in kleptoplastic sea slugs, Plakobranchus ocellatus.</title>
        <authorList>
            <person name="Maeda T."/>
            <person name="Takahashi S."/>
            <person name="Yoshida T."/>
            <person name="Shimamura S."/>
            <person name="Takaki Y."/>
            <person name="Nagai Y."/>
            <person name="Toyoda A."/>
            <person name="Suzuki Y."/>
            <person name="Arimoto A."/>
            <person name="Ishii H."/>
            <person name="Satoh N."/>
            <person name="Nishiyama T."/>
            <person name="Hasebe M."/>
            <person name="Maruyama T."/>
            <person name="Minagawa J."/>
            <person name="Obokata J."/>
            <person name="Shigenobu S."/>
        </authorList>
    </citation>
    <scope>NUCLEOTIDE SEQUENCE [LARGE SCALE GENOMIC DNA]</scope>
</reference>
<dbReference type="InterPro" id="IPR001680">
    <property type="entry name" value="WD40_rpt"/>
</dbReference>
<dbReference type="GO" id="GO:0006281">
    <property type="term" value="P:DNA repair"/>
    <property type="evidence" value="ECO:0007669"/>
    <property type="project" value="UniProtKB-KW"/>
</dbReference>